<evidence type="ECO:0000256" key="2">
    <source>
        <dbReference type="ARBA" id="ARBA00023242"/>
    </source>
</evidence>
<evidence type="ECO:0000256" key="4">
    <source>
        <dbReference type="SAM" id="Phobius"/>
    </source>
</evidence>
<evidence type="ECO:0000313" key="6">
    <source>
        <dbReference type="EnsemblProtists" id="Phyra75831"/>
    </source>
</evidence>
<feature type="region of interest" description="Disordered" evidence="3">
    <location>
        <begin position="41"/>
        <end position="89"/>
    </location>
</feature>
<organism evidence="6 7">
    <name type="scientific">Phytophthora ramorum</name>
    <name type="common">Sudden oak death agent</name>
    <dbReference type="NCBI Taxonomy" id="164328"/>
    <lineage>
        <taxon>Eukaryota</taxon>
        <taxon>Sar</taxon>
        <taxon>Stramenopiles</taxon>
        <taxon>Oomycota</taxon>
        <taxon>Peronosporomycetes</taxon>
        <taxon>Peronosporales</taxon>
        <taxon>Peronosporaceae</taxon>
        <taxon>Phytophthora</taxon>
    </lineage>
</organism>
<evidence type="ECO:0000256" key="3">
    <source>
        <dbReference type="SAM" id="MobiDB-lite"/>
    </source>
</evidence>
<dbReference type="OMA" id="EYIPPGM"/>
<accession>H3GIE9</accession>
<dbReference type="HOGENOM" id="CLU_028374_0_0_1"/>
<comment type="subcellular location">
    <subcellularLocation>
        <location evidence="1">Nucleus</location>
    </subcellularLocation>
</comment>
<reference evidence="7" key="1">
    <citation type="journal article" date="2006" name="Science">
        <title>Phytophthora genome sequences uncover evolutionary origins and mechanisms of pathogenesis.</title>
        <authorList>
            <person name="Tyler B.M."/>
            <person name="Tripathy S."/>
            <person name="Zhang X."/>
            <person name="Dehal P."/>
            <person name="Jiang R.H."/>
            <person name="Aerts A."/>
            <person name="Arredondo F.D."/>
            <person name="Baxter L."/>
            <person name="Bensasson D."/>
            <person name="Beynon J.L."/>
            <person name="Chapman J."/>
            <person name="Damasceno C.M."/>
            <person name="Dorrance A.E."/>
            <person name="Dou D."/>
            <person name="Dickerman A.W."/>
            <person name="Dubchak I.L."/>
            <person name="Garbelotto M."/>
            <person name="Gijzen M."/>
            <person name="Gordon S.G."/>
            <person name="Govers F."/>
            <person name="Grunwald N.J."/>
            <person name="Huang W."/>
            <person name="Ivors K.L."/>
            <person name="Jones R.W."/>
            <person name="Kamoun S."/>
            <person name="Krampis K."/>
            <person name="Lamour K.H."/>
            <person name="Lee M.K."/>
            <person name="McDonald W.H."/>
            <person name="Medina M."/>
            <person name="Meijer H.J."/>
            <person name="Nordberg E.K."/>
            <person name="Maclean D.J."/>
            <person name="Ospina-Giraldo M.D."/>
            <person name="Morris P.F."/>
            <person name="Phuntumart V."/>
            <person name="Putnam N.H."/>
            <person name="Rash S."/>
            <person name="Rose J.K."/>
            <person name="Sakihama Y."/>
            <person name="Salamov A.A."/>
            <person name="Savidor A."/>
            <person name="Scheuring C.F."/>
            <person name="Smith B.M."/>
            <person name="Sobral B.W."/>
            <person name="Terry A."/>
            <person name="Torto-Alalibo T.A."/>
            <person name="Win J."/>
            <person name="Xu Z."/>
            <person name="Zhang H."/>
            <person name="Grigoriev I.V."/>
            <person name="Rokhsar D.S."/>
            <person name="Boore J.L."/>
        </authorList>
    </citation>
    <scope>NUCLEOTIDE SEQUENCE [LARGE SCALE GENOMIC DNA]</scope>
    <source>
        <strain evidence="7">Pr102</strain>
    </source>
</reference>
<feature type="compositionally biased region" description="Basic and acidic residues" evidence="3">
    <location>
        <begin position="255"/>
        <end position="269"/>
    </location>
</feature>
<protein>
    <recommendedName>
        <fullName evidence="5">RED-like N-terminal domain-containing protein</fullName>
    </recommendedName>
</protein>
<dbReference type="GO" id="GO:0005634">
    <property type="term" value="C:nucleus"/>
    <property type="evidence" value="ECO:0000318"/>
    <property type="project" value="GO_Central"/>
</dbReference>
<dbReference type="PANTHER" id="PTHR12765">
    <property type="entry name" value="RED PROTEIN IK FACTOR CYTOKINE IK"/>
    <property type="match status" value="1"/>
</dbReference>
<dbReference type="Proteomes" id="UP000005238">
    <property type="component" value="Unassembled WGS sequence"/>
</dbReference>
<dbReference type="InterPro" id="IPR012916">
    <property type="entry name" value="RED_N"/>
</dbReference>
<dbReference type="Pfam" id="PF07808">
    <property type="entry name" value="RED_N"/>
    <property type="match status" value="1"/>
</dbReference>
<feature type="compositionally biased region" description="Basic and acidic residues" evidence="3">
    <location>
        <begin position="412"/>
        <end position="424"/>
    </location>
</feature>
<keyword evidence="4" id="KW-0812">Transmembrane</keyword>
<keyword evidence="4" id="KW-1133">Transmembrane helix</keyword>
<reference evidence="6" key="2">
    <citation type="submission" date="2015-06" db="UniProtKB">
        <authorList>
            <consortium name="EnsemblProtists"/>
        </authorList>
    </citation>
    <scope>IDENTIFICATION</scope>
    <source>
        <strain evidence="6">Pr102</strain>
    </source>
</reference>
<feature type="transmembrane region" description="Helical" evidence="4">
    <location>
        <begin position="578"/>
        <end position="599"/>
    </location>
</feature>
<name>H3GIE9_PHYRM</name>
<dbReference type="EMBL" id="DS566011">
    <property type="status" value="NOT_ANNOTATED_CDS"/>
    <property type="molecule type" value="Genomic_DNA"/>
</dbReference>
<feature type="compositionally biased region" description="Basic residues" evidence="3">
    <location>
        <begin position="241"/>
        <end position="254"/>
    </location>
</feature>
<dbReference type="InterPro" id="IPR039896">
    <property type="entry name" value="Red-like"/>
</dbReference>
<feature type="compositionally biased region" description="Basic and acidic residues" evidence="3">
    <location>
        <begin position="60"/>
        <end position="81"/>
    </location>
</feature>
<dbReference type="VEuPathDB" id="FungiDB:KRP22_6728"/>
<evidence type="ECO:0000313" key="7">
    <source>
        <dbReference type="Proteomes" id="UP000005238"/>
    </source>
</evidence>
<dbReference type="GO" id="GO:0000398">
    <property type="term" value="P:mRNA splicing, via spliceosome"/>
    <property type="evidence" value="ECO:0000318"/>
    <property type="project" value="GO_Central"/>
</dbReference>
<proteinExistence type="predicted"/>
<dbReference type="AlphaFoldDB" id="H3GIE9"/>
<keyword evidence="7" id="KW-1185">Reference proteome</keyword>
<dbReference type="EnsemblProtists" id="Phyra75831">
    <property type="protein sequence ID" value="Phyra75831"/>
    <property type="gene ID" value="Phyra75831"/>
</dbReference>
<keyword evidence="2" id="KW-0539">Nucleus</keyword>
<feature type="transmembrane region" description="Helical" evidence="4">
    <location>
        <begin position="544"/>
        <end position="566"/>
    </location>
</feature>
<evidence type="ECO:0000259" key="5">
    <source>
        <dbReference type="Pfam" id="PF07808"/>
    </source>
</evidence>
<dbReference type="VEuPathDB" id="FungiDB:KRP22_6727"/>
<dbReference type="InParanoid" id="H3GIE9"/>
<dbReference type="STRING" id="164328.H3GIE9"/>
<feature type="domain" description="RED-like N-terminal" evidence="5">
    <location>
        <begin position="86"/>
        <end position="253"/>
    </location>
</feature>
<keyword evidence="4" id="KW-0472">Membrane</keyword>
<dbReference type="eggNOG" id="KOG2498">
    <property type="taxonomic scope" value="Eukaryota"/>
</dbReference>
<feature type="region of interest" description="Disordered" evidence="3">
    <location>
        <begin position="241"/>
        <end position="276"/>
    </location>
</feature>
<feature type="region of interest" description="Disordered" evidence="3">
    <location>
        <begin position="389"/>
        <end position="436"/>
    </location>
</feature>
<sequence>MNQDDFRQMVASRGADSEQRGYGGKRNLSDADLAEIKKLSVKKAKKKGKKPKNADAATEEEPRPPKSSYRDRAAERRRGDTSDMVDADEYKHYDTEQSKFLGGDMEHTHLVKGLDYALLAQLKREKQKLLAEKQKQMQRGNEPVKVETAKKHDGKLTFKSRISRLVYFHACQSTPEATTSVKSELFLPGRMCYTFNLSTAEADSIPVSVQRSKDDCPEADEVVSGSVDEALIDRVRQVMNRRKSGKKMRKKKKVVNGDEERKVDGGREVGEDEPMAPAEVEAAVEDDEDIFPDVGDYVPIDQRAVDASTDATEKESIKKAGYFSNLSASITEKEEAARKKEEGAERAWKETLHKAVESQKKLEREKELKAKKAKMTGQADDYAEYQAVGALGDSDDEDDEETTRRRKAAGLTDRKTDVDPDEKARRKRQKQSSKLANDLGKINKCSQLTAASAQLSAPPTRANPVANATEIMADLERNDQFGFLYENRDPCNAIALLQLGVTLISFFFTYTVWWSGLFGVIVAAMGYYGSVQPVIQSKVSFIQFYYFGNCFMLLLQAISAVVLFILVSEWKHFDAWGWGVIIFGTLSFGVQLFITYVAIQRSHAYRAELMRNPPPAENVYGASSSGAVYTAMGAGYKAPMAQIKTI</sequence>
<dbReference type="VEuPathDB" id="FungiDB:KRP23_10335"/>
<evidence type="ECO:0000256" key="1">
    <source>
        <dbReference type="ARBA" id="ARBA00004123"/>
    </source>
</evidence>
<dbReference type="VEuPathDB" id="FungiDB:KRP23_10334"/>
<feature type="compositionally biased region" description="Basic residues" evidence="3">
    <location>
        <begin position="41"/>
        <end position="51"/>
    </location>
</feature>
<feature type="region of interest" description="Disordered" evidence="3">
    <location>
        <begin position="1"/>
        <end position="29"/>
    </location>
</feature>
<feature type="transmembrane region" description="Helical" evidence="4">
    <location>
        <begin position="496"/>
        <end position="523"/>
    </location>
</feature>